<dbReference type="SUPFAM" id="SSF100939">
    <property type="entry name" value="SPOC domain-like"/>
    <property type="match status" value="1"/>
</dbReference>
<comment type="caution">
    <text evidence="14">The sequence shown here is derived from an EMBL/GenBank/DDBJ whole genome shotgun (WGS) entry which is preliminary data.</text>
</comment>
<dbReference type="GO" id="GO:0006303">
    <property type="term" value="P:double-strand break repair via nonhomologous end joining"/>
    <property type="evidence" value="ECO:0007669"/>
    <property type="project" value="InterPro"/>
</dbReference>
<gene>
    <name evidence="14" type="ORF">CAMP_LOCUS8918</name>
</gene>
<keyword evidence="15" id="KW-1185">Reference proteome</keyword>
<dbReference type="Pfam" id="PF03731">
    <property type="entry name" value="Ku_N"/>
    <property type="match status" value="1"/>
</dbReference>
<dbReference type="PIRSF" id="PIRSF003033">
    <property type="entry name" value="Ku70"/>
    <property type="match status" value="1"/>
</dbReference>
<dbReference type="AlphaFoldDB" id="A0A9P1IJL8"/>
<dbReference type="Gene3D" id="3.40.50.410">
    <property type="entry name" value="von Willebrand factor, type A domain"/>
    <property type="match status" value="1"/>
</dbReference>
<keyword evidence="3" id="KW-0547">Nucleotide-binding</keyword>
<evidence type="ECO:0000256" key="12">
    <source>
        <dbReference type="SAM" id="MobiDB-lite"/>
    </source>
</evidence>
<feature type="compositionally biased region" description="Basic and acidic residues" evidence="12">
    <location>
        <begin position="581"/>
        <end position="597"/>
    </location>
</feature>
<keyword evidence="5" id="KW-0378">Hydrolase</keyword>
<dbReference type="SUPFAM" id="SSF53300">
    <property type="entry name" value="vWA-like"/>
    <property type="match status" value="1"/>
</dbReference>
<evidence type="ECO:0000256" key="6">
    <source>
        <dbReference type="ARBA" id="ARBA00022806"/>
    </source>
</evidence>
<dbReference type="Pfam" id="PF02735">
    <property type="entry name" value="Ku"/>
    <property type="match status" value="1"/>
</dbReference>
<dbReference type="InterPro" id="IPR006164">
    <property type="entry name" value="DNA_bd_Ku70/Ku80"/>
</dbReference>
<keyword evidence="7" id="KW-0067">ATP-binding</keyword>
<dbReference type="Proteomes" id="UP001152747">
    <property type="component" value="Unassembled WGS sequence"/>
</dbReference>
<evidence type="ECO:0000259" key="13">
    <source>
        <dbReference type="SMART" id="SM00559"/>
    </source>
</evidence>
<keyword evidence="6" id="KW-0347">Helicase</keyword>
<feature type="region of interest" description="Disordered" evidence="12">
    <location>
        <begin position="581"/>
        <end position="613"/>
    </location>
</feature>
<sequence length="661" mass="76318">MDETKYGEDGEVLNVNKKYTFFVIDASEAMFESNKDGECDFKYALKLVLNEYLNICCNWTLKNQVGIIITNRENPETNDNFIVFSPMGIPGQEEVNEIRELLESENIKKEIKGESKTCDLANCFNFCKRQFSGFSNTRHQSVIYFTNNRNPFGRDDFWESSYFKRTKTAISKIIGIGQRKTLGEFSVILVPEDSYRPENREEKEKEAWYHLDTEVFTKECDSQRRIRQKTTVTRSHANVTVKLGPGVEFDVGVFTLVSEARPWPKAQKYLKSTEMPIEKNVGYVPVPQKQKGEFEDSDDDFFSSSKPAKPTISELKTQLTNQVIQGGEELRKRAELRKMVELGGEKVVLDSEEHKAMTQFAQKGIQLIGFCPIENVDCEISIGQPKLLRPNEETTLGSTRIYRALLDRCFARQQAMICKYQSRSNEKMRMVALIPWKKAGLEEQGQEGDDEDQKPDVKNLRKLRAQADASEFLQEGFSIVALPYREEMKSTVSSDVKWPEIEEQEKTVAKKFIKKLTMSYNPGFYENPRLLSERSALCERATGEELIERRDTLIPYHNYPERLQRVHAEIEQITQVFHLDEVGKAESKPQKKRKNEEDSGNSKNKKGKPDIKELYESGKLAKLTKDELLEEIEKNCKNADINKKSMKQDLVDFLTNYFENL</sequence>
<dbReference type="InterPro" id="IPR027388">
    <property type="entry name" value="Ku70_bridge/pillars_dom_sf"/>
</dbReference>
<dbReference type="GO" id="GO:0043564">
    <property type="term" value="C:Ku70:Ku80 complex"/>
    <property type="evidence" value="ECO:0007669"/>
    <property type="project" value="InterPro"/>
</dbReference>
<dbReference type="EMBL" id="CANHGI010000003">
    <property type="protein sequence ID" value="CAI5446281.1"/>
    <property type="molecule type" value="Genomic_DNA"/>
</dbReference>
<evidence type="ECO:0000313" key="14">
    <source>
        <dbReference type="EMBL" id="CAI5446281.1"/>
    </source>
</evidence>
<accession>A0A9P1IJL8</accession>
<keyword evidence="10" id="KW-0234">DNA repair</keyword>
<dbReference type="GO" id="GO:0003690">
    <property type="term" value="F:double-stranded DNA binding"/>
    <property type="evidence" value="ECO:0007669"/>
    <property type="project" value="TreeGrafter"/>
</dbReference>
<dbReference type="GO" id="GO:0042162">
    <property type="term" value="F:telomeric DNA binding"/>
    <property type="evidence" value="ECO:0007669"/>
    <property type="project" value="InterPro"/>
</dbReference>
<dbReference type="Gene3D" id="1.10.1600.10">
    <property type="match status" value="1"/>
</dbReference>
<evidence type="ECO:0000256" key="7">
    <source>
        <dbReference type="ARBA" id="ARBA00022840"/>
    </source>
</evidence>
<keyword evidence="8" id="KW-0238">DNA-binding</keyword>
<comment type="subcellular location">
    <subcellularLocation>
        <location evidence="1">Nucleus</location>
    </subcellularLocation>
</comment>
<dbReference type="InterPro" id="IPR006165">
    <property type="entry name" value="Ku70"/>
</dbReference>
<dbReference type="Gene3D" id="4.10.970.10">
    <property type="entry name" value="Ku70, bridge and pillars"/>
    <property type="match status" value="1"/>
</dbReference>
<dbReference type="GO" id="GO:0006310">
    <property type="term" value="P:DNA recombination"/>
    <property type="evidence" value="ECO:0007669"/>
    <property type="project" value="UniProtKB-KW"/>
</dbReference>
<dbReference type="PANTHER" id="PTHR12604:SF2">
    <property type="entry name" value="X-RAY REPAIR CROSS-COMPLEMENTING PROTEIN 6"/>
    <property type="match status" value="1"/>
</dbReference>
<dbReference type="OrthoDB" id="3249161at2759"/>
<evidence type="ECO:0000256" key="11">
    <source>
        <dbReference type="ARBA" id="ARBA00023242"/>
    </source>
</evidence>
<reference evidence="14" key="1">
    <citation type="submission" date="2022-11" db="EMBL/GenBank/DDBJ databases">
        <authorList>
            <person name="Kikuchi T."/>
        </authorList>
    </citation>
    <scope>NUCLEOTIDE SEQUENCE</scope>
    <source>
        <strain evidence="14">PS1010</strain>
    </source>
</reference>
<dbReference type="SMART" id="SM00559">
    <property type="entry name" value="Ku78"/>
    <property type="match status" value="1"/>
</dbReference>
<evidence type="ECO:0000256" key="8">
    <source>
        <dbReference type="ARBA" id="ARBA00023125"/>
    </source>
</evidence>
<dbReference type="PANTHER" id="PTHR12604">
    <property type="entry name" value="KU AUTOANTIGEN DNA HELICASE"/>
    <property type="match status" value="1"/>
</dbReference>
<dbReference type="InterPro" id="IPR036465">
    <property type="entry name" value="vWFA_dom_sf"/>
</dbReference>
<dbReference type="GO" id="GO:0003678">
    <property type="term" value="F:DNA helicase activity"/>
    <property type="evidence" value="ECO:0007669"/>
    <property type="project" value="InterPro"/>
</dbReference>
<dbReference type="GO" id="GO:0016787">
    <property type="term" value="F:hydrolase activity"/>
    <property type="evidence" value="ECO:0007669"/>
    <property type="project" value="UniProtKB-KW"/>
</dbReference>
<evidence type="ECO:0000313" key="15">
    <source>
        <dbReference type="Proteomes" id="UP001152747"/>
    </source>
</evidence>
<feature type="domain" description="Ku" evidence="13">
    <location>
        <begin position="328"/>
        <end position="500"/>
    </location>
</feature>
<evidence type="ECO:0000256" key="10">
    <source>
        <dbReference type="ARBA" id="ARBA00023204"/>
    </source>
</evidence>
<evidence type="ECO:0000256" key="3">
    <source>
        <dbReference type="ARBA" id="ARBA00022741"/>
    </source>
</evidence>
<dbReference type="GO" id="GO:0005524">
    <property type="term" value="F:ATP binding"/>
    <property type="evidence" value="ECO:0007669"/>
    <property type="project" value="UniProtKB-KW"/>
</dbReference>
<dbReference type="InterPro" id="IPR016194">
    <property type="entry name" value="SPOC-like_C_dom_sf"/>
</dbReference>
<dbReference type="Pfam" id="PF03730">
    <property type="entry name" value="Ku_C"/>
    <property type="match status" value="1"/>
</dbReference>
<comment type="similarity">
    <text evidence="2">Belongs to the ku70 family.</text>
</comment>
<evidence type="ECO:0000256" key="5">
    <source>
        <dbReference type="ARBA" id="ARBA00022801"/>
    </source>
</evidence>
<dbReference type="InterPro" id="IPR005161">
    <property type="entry name" value="Ku_N"/>
</dbReference>
<dbReference type="GO" id="GO:0003684">
    <property type="term" value="F:damaged DNA binding"/>
    <property type="evidence" value="ECO:0007669"/>
    <property type="project" value="InterPro"/>
</dbReference>
<name>A0A9P1IJL8_9PELO</name>
<organism evidence="14 15">
    <name type="scientific">Caenorhabditis angaria</name>
    <dbReference type="NCBI Taxonomy" id="860376"/>
    <lineage>
        <taxon>Eukaryota</taxon>
        <taxon>Metazoa</taxon>
        <taxon>Ecdysozoa</taxon>
        <taxon>Nematoda</taxon>
        <taxon>Chromadorea</taxon>
        <taxon>Rhabditida</taxon>
        <taxon>Rhabditina</taxon>
        <taxon>Rhabditomorpha</taxon>
        <taxon>Rhabditoidea</taxon>
        <taxon>Rhabditidae</taxon>
        <taxon>Peloderinae</taxon>
        <taxon>Caenorhabditis</taxon>
    </lineage>
</organism>
<dbReference type="Gene3D" id="2.40.290.10">
    <property type="match status" value="1"/>
</dbReference>
<evidence type="ECO:0000256" key="2">
    <source>
        <dbReference type="ARBA" id="ARBA00005240"/>
    </source>
</evidence>
<dbReference type="InterPro" id="IPR005160">
    <property type="entry name" value="Ku_C"/>
</dbReference>
<dbReference type="GO" id="GO:0000723">
    <property type="term" value="P:telomere maintenance"/>
    <property type="evidence" value="ECO:0007669"/>
    <property type="project" value="InterPro"/>
</dbReference>
<keyword evidence="9" id="KW-0233">DNA recombination</keyword>
<evidence type="ECO:0000256" key="9">
    <source>
        <dbReference type="ARBA" id="ARBA00023172"/>
    </source>
</evidence>
<proteinExistence type="inferred from homology"/>
<protein>
    <recommendedName>
        <fullName evidence="13">Ku domain-containing protein</fullName>
    </recommendedName>
</protein>
<evidence type="ECO:0000256" key="1">
    <source>
        <dbReference type="ARBA" id="ARBA00004123"/>
    </source>
</evidence>
<keyword evidence="11" id="KW-0539">Nucleus</keyword>
<evidence type="ECO:0000256" key="4">
    <source>
        <dbReference type="ARBA" id="ARBA00022763"/>
    </source>
</evidence>
<keyword evidence="4" id="KW-0227">DNA damage</keyword>